<dbReference type="Pfam" id="PF01738">
    <property type="entry name" value="DLH"/>
    <property type="match status" value="1"/>
</dbReference>
<dbReference type="SUPFAM" id="SSF53474">
    <property type="entry name" value="alpha/beta-Hydrolases"/>
    <property type="match status" value="1"/>
</dbReference>
<protein>
    <submittedName>
        <fullName evidence="2">Carboxymethylenebutenolidase</fullName>
    </submittedName>
</protein>
<dbReference type="PANTHER" id="PTHR46623:SF6">
    <property type="entry name" value="ALPHA_BETA-HYDROLASES SUPERFAMILY PROTEIN"/>
    <property type="match status" value="1"/>
</dbReference>
<dbReference type="InterPro" id="IPR002925">
    <property type="entry name" value="Dienelactn_hydro"/>
</dbReference>
<reference evidence="2" key="1">
    <citation type="journal article" date="2014" name="Int. J. Syst. Evol. Microbiol.">
        <title>Complete genome sequence of Corynebacterium casei LMG S-19264T (=DSM 44701T), isolated from a smear-ripened cheese.</title>
        <authorList>
            <consortium name="US DOE Joint Genome Institute (JGI-PGF)"/>
            <person name="Walter F."/>
            <person name="Albersmeier A."/>
            <person name="Kalinowski J."/>
            <person name="Ruckert C."/>
        </authorList>
    </citation>
    <scope>NUCLEOTIDE SEQUENCE</scope>
    <source>
        <strain evidence="2">KCTC 32296</strain>
    </source>
</reference>
<feature type="domain" description="Dienelactone hydrolase" evidence="1">
    <location>
        <begin position="16"/>
        <end position="220"/>
    </location>
</feature>
<dbReference type="Gene3D" id="3.40.50.1820">
    <property type="entry name" value="alpha/beta hydrolase"/>
    <property type="match status" value="1"/>
</dbReference>
<dbReference type="RefSeq" id="WP_189485020.1">
    <property type="nucleotide sequence ID" value="NZ_BMZB01000001.1"/>
</dbReference>
<gene>
    <name evidence="2" type="ORF">GCM10011273_07600</name>
</gene>
<reference evidence="2" key="2">
    <citation type="submission" date="2020-09" db="EMBL/GenBank/DDBJ databases">
        <authorList>
            <person name="Sun Q."/>
            <person name="Kim S."/>
        </authorList>
    </citation>
    <scope>NUCLEOTIDE SEQUENCE</scope>
    <source>
        <strain evidence="2">KCTC 32296</strain>
    </source>
</reference>
<evidence type="ECO:0000313" key="3">
    <source>
        <dbReference type="Proteomes" id="UP000662572"/>
    </source>
</evidence>
<dbReference type="InterPro" id="IPR029058">
    <property type="entry name" value="AB_hydrolase_fold"/>
</dbReference>
<dbReference type="Proteomes" id="UP000662572">
    <property type="component" value="Unassembled WGS sequence"/>
</dbReference>
<dbReference type="EMBL" id="BMZB01000001">
    <property type="protein sequence ID" value="GGZ24819.1"/>
    <property type="molecule type" value="Genomic_DNA"/>
</dbReference>
<dbReference type="GO" id="GO:0016787">
    <property type="term" value="F:hydrolase activity"/>
    <property type="evidence" value="ECO:0007669"/>
    <property type="project" value="InterPro"/>
</dbReference>
<comment type="caution">
    <text evidence="2">The sequence shown here is derived from an EMBL/GenBank/DDBJ whole genome shotgun (WGS) entry which is preliminary data.</text>
</comment>
<sequence>MGQLIDLTRPDGGTFQAYVSDLDPAKPSVIVLQEWWGLNDHIKWIVDRMASEGGFNAIAPDLYHGRVTGDPDEASHMMNTLDFPGAVHQDIVATRDYLKTQGGKIGIMGFCMGGALTIAAAARLDGFAAAVCYYGVPPKEFADPKDIKIPFQGHFGSQDDWVTPQVVSDIQIAMVGAGNPPELFSYEADHAFFNKTRPEVYKAEIAEQSFARTLAFFKTHLA</sequence>
<name>A0A918UPD7_9CAUL</name>
<evidence type="ECO:0000259" key="1">
    <source>
        <dbReference type="Pfam" id="PF01738"/>
    </source>
</evidence>
<evidence type="ECO:0000313" key="2">
    <source>
        <dbReference type="EMBL" id="GGZ24819.1"/>
    </source>
</evidence>
<dbReference type="PANTHER" id="PTHR46623">
    <property type="entry name" value="CARBOXYMETHYLENEBUTENOLIDASE-RELATED"/>
    <property type="match status" value="1"/>
</dbReference>
<organism evidence="2 3">
    <name type="scientific">Asticcacaulis endophyticus</name>
    <dbReference type="NCBI Taxonomy" id="1395890"/>
    <lineage>
        <taxon>Bacteria</taxon>
        <taxon>Pseudomonadati</taxon>
        <taxon>Pseudomonadota</taxon>
        <taxon>Alphaproteobacteria</taxon>
        <taxon>Caulobacterales</taxon>
        <taxon>Caulobacteraceae</taxon>
        <taxon>Asticcacaulis</taxon>
    </lineage>
</organism>
<accession>A0A918UPD7</accession>
<dbReference type="InterPro" id="IPR051049">
    <property type="entry name" value="Dienelactone_hydrolase-like"/>
</dbReference>
<keyword evidence="3" id="KW-1185">Reference proteome</keyword>
<dbReference type="AlphaFoldDB" id="A0A918UPD7"/>
<proteinExistence type="predicted"/>